<dbReference type="PANTHER" id="PTHR32295:SF174">
    <property type="entry name" value="PROTEIN IQ-DOMAIN 24"/>
    <property type="match status" value="1"/>
</dbReference>
<dbReference type="InterPro" id="IPR025064">
    <property type="entry name" value="DUF4005"/>
</dbReference>
<dbReference type="CDD" id="cd23767">
    <property type="entry name" value="IQCD"/>
    <property type="match status" value="1"/>
</dbReference>
<evidence type="ECO:0000256" key="2">
    <source>
        <dbReference type="ARBA" id="ARBA00024341"/>
    </source>
</evidence>
<dbReference type="GO" id="GO:0005516">
    <property type="term" value="F:calmodulin binding"/>
    <property type="evidence" value="ECO:0007669"/>
    <property type="project" value="UniProtKB-KW"/>
</dbReference>
<sequence>MGLFRRLFGAKKSDASSPAKEKGRRWGFAGSSNTASSKSKSNKRDAFSIQCDDNSDANKHAVAVAAATAAVAEAALVAAQAAAEVVRLTSDGPGSRPAVSKDVNESRRRWAEEPAAVKLQSVFRGYLARRALRALKALVKLQALVRGHIVRKQTADMLRRMQTLVRLQARARASRIHMAQSFCSTNKPSHSRPNKSVSNIKDIIGQGKVNIGSNWLDWWMEESLGSNHNNAHLGNRHADDEKSDKILEVDTWKPHMRSQSNITLQKAHHILASEHTQQSFLAFNSPSNLSMKPSNPMLNISYADVLPPNSLKLPLGKGEAVSSAAGNSPNEFSSSSRPGSSRTKGPFTPTKSEYSCRFFNGYSGYPSYMANTESSRAKVRSQSAPRQRLEFDTYGSIRRSVHGFGDADTYSERSFGRHTDFRKNVHQASGRVNRLGATDLS</sequence>
<feature type="region of interest" description="Disordered" evidence="5">
    <location>
        <begin position="316"/>
        <end position="349"/>
    </location>
</feature>
<accession>A0A2P2K8U8</accession>
<dbReference type="SUPFAM" id="SSF52540">
    <property type="entry name" value="P-loop containing nucleoside triphosphate hydrolases"/>
    <property type="match status" value="1"/>
</dbReference>
<protein>
    <submittedName>
        <fullName evidence="7">Uncharacterized protein MANES_06G145000</fullName>
    </submittedName>
</protein>
<evidence type="ECO:0000313" key="7">
    <source>
        <dbReference type="EMBL" id="MBX02126.1"/>
    </source>
</evidence>
<dbReference type="Gene3D" id="1.20.5.190">
    <property type="match status" value="1"/>
</dbReference>
<dbReference type="InterPro" id="IPR000048">
    <property type="entry name" value="IQ_motif_EF-hand-BS"/>
</dbReference>
<keyword evidence="1" id="KW-0112">Calmodulin-binding</keyword>
<evidence type="ECO:0000259" key="6">
    <source>
        <dbReference type="Pfam" id="PF13178"/>
    </source>
</evidence>
<dbReference type="Pfam" id="PF00612">
    <property type="entry name" value="IQ"/>
    <property type="match status" value="2"/>
</dbReference>
<feature type="region of interest" description="Disordered" evidence="5">
    <location>
        <begin position="1"/>
        <end position="46"/>
    </location>
</feature>
<feature type="domain" description="DUF4005" evidence="6">
    <location>
        <begin position="338"/>
        <end position="390"/>
    </location>
</feature>
<comment type="subunit">
    <text evidence="3">Binds to multiple calmodulin (CaM) in the presence of Ca(2+) and CaM-like proteins.</text>
</comment>
<reference evidence="7" key="1">
    <citation type="submission" date="2018-02" db="EMBL/GenBank/DDBJ databases">
        <title>Rhizophora mucronata_Transcriptome.</title>
        <authorList>
            <person name="Meera S.P."/>
            <person name="Sreeshan A."/>
            <person name="Augustine A."/>
        </authorList>
    </citation>
    <scope>NUCLEOTIDE SEQUENCE</scope>
    <source>
        <tissue evidence="7">Leaf</tissue>
    </source>
</reference>
<organism evidence="7">
    <name type="scientific">Rhizophora mucronata</name>
    <name type="common">Asiatic mangrove</name>
    <dbReference type="NCBI Taxonomy" id="61149"/>
    <lineage>
        <taxon>Eukaryota</taxon>
        <taxon>Viridiplantae</taxon>
        <taxon>Streptophyta</taxon>
        <taxon>Embryophyta</taxon>
        <taxon>Tracheophyta</taxon>
        <taxon>Spermatophyta</taxon>
        <taxon>Magnoliopsida</taxon>
        <taxon>eudicotyledons</taxon>
        <taxon>Gunneridae</taxon>
        <taxon>Pentapetalae</taxon>
        <taxon>rosids</taxon>
        <taxon>fabids</taxon>
        <taxon>Malpighiales</taxon>
        <taxon>Rhizophoraceae</taxon>
        <taxon>Rhizophora</taxon>
    </lineage>
</organism>
<comment type="similarity">
    <text evidence="2">Belongs to the IQD family.</text>
</comment>
<evidence type="ECO:0000256" key="5">
    <source>
        <dbReference type="SAM" id="MobiDB-lite"/>
    </source>
</evidence>
<name>A0A2P2K8U8_RHIMU</name>
<dbReference type="InterPro" id="IPR027417">
    <property type="entry name" value="P-loop_NTPase"/>
</dbReference>
<dbReference type="AlphaFoldDB" id="A0A2P2K8U8"/>
<dbReference type="SMART" id="SM00015">
    <property type="entry name" value="IQ"/>
    <property type="match status" value="2"/>
</dbReference>
<comment type="function">
    <text evidence="4">May be involved in cooperative interactions with calmodulins or calmodulin-like proteins. Recruits calmodulin proteins to microtubules, thus being a potential scaffold in cellular signaling and trafficking. May associate with nucleic acids and regulate gene expression at the transcriptional or post-transcriptional level.</text>
</comment>
<evidence type="ECO:0000256" key="4">
    <source>
        <dbReference type="ARBA" id="ARBA00045534"/>
    </source>
</evidence>
<dbReference type="EMBL" id="GGEC01021642">
    <property type="protein sequence ID" value="MBX02126.1"/>
    <property type="molecule type" value="Transcribed_RNA"/>
</dbReference>
<evidence type="ECO:0000256" key="1">
    <source>
        <dbReference type="ARBA" id="ARBA00022860"/>
    </source>
</evidence>
<proteinExistence type="inferred from homology"/>
<dbReference type="PANTHER" id="PTHR32295">
    <property type="entry name" value="IQ-DOMAIN 5-RELATED"/>
    <property type="match status" value="1"/>
</dbReference>
<feature type="compositionally biased region" description="Low complexity" evidence="5">
    <location>
        <begin position="326"/>
        <end position="342"/>
    </location>
</feature>
<dbReference type="PROSITE" id="PS50096">
    <property type="entry name" value="IQ"/>
    <property type="match status" value="2"/>
</dbReference>
<evidence type="ECO:0000256" key="3">
    <source>
        <dbReference type="ARBA" id="ARBA00024378"/>
    </source>
</evidence>
<dbReference type="Pfam" id="PF13178">
    <property type="entry name" value="DUF4005"/>
    <property type="match status" value="1"/>
</dbReference>